<keyword evidence="3" id="KW-1185">Reference proteome</keyword>
<dbReference type="RefSeq" id="WP_186836522.1">
    <property type="nucleotide sequence ID" value="NZ_JACOPD010000003.1"/>
</dbReference>
<dbReference type="InterPro" id="IPR032485">
    <property type="entry name" value="LRP1-like_beta_prop"/>
</dbReference>
<proteinExistence type="predicted"/>
<dbReference type="Proteomes" id="UP000628463">
    <property type="component" value="Unassembled WGS sequence"/>
</dbReference>
<dbReference type="SUPFAM" id="SSF69304">
    <property type="entry name" value="Tricorn protease N-terminal domain"/>
    <property type="match status" value="1"/>
</dbReference>
<reference evidence="2 3" key="1">
    <citation type="submission" date="2020-08" db="EMBL/GenBank/DDBJ databases">
        <title>Genome public.</title>
        <authorList>
            <person name="Liu C."/>
            <person name="Sun Q."/>
        </authorList>
    </citation>
    <scope>NUCLEOTIDE SEQUENCE [LARGE SCALE GENOMIC DNA]</scope>
    <source>
        <strain evidence="2 3">NSJ-43</strain>
    </source>
</reference>
<dbReference type="EMBL" id="JACOPD010000003">
    <property type="protein sequence ID" value="MBC5680495.1"/>
    <property type="molecule type" value="Genomic_DNA"/>
</dbReference>
<feature type="domain" description="Prolow-density lipoprotein receptor-related protein 1-like beta-propeller" evidence="1">
    <location>
        <begin position="40"/>
        <end position="324"/>
    </location>
</feature>
<dbReference type="Pfam" id="PF16472">
    <property type="entry name" value="DUF5050"/>
    <property type="match status" value="1"/>
</dbReference>
<evidence type="ECO:0000259" key="1">
    <source>
        <dbReference type="Pfam" id="PF16472"/>
    </source>
</evidence>
<comment type="caution">
    <text evidence="2">The sequence shown here is derived from an EMBL/GenBank/DDBJ whole genome shotgun (WGS) entry which is preliminary data.</text>
</comment>
<organism evidence="2 3">
    <name type="scientific">Lachnospira hominis</name>
    <name type="common">ex Liu et al. 2021</name>
    <dbReference type="NCBI Taxonomy" id="2763051"/>
    <lineage>
        <taxon>Bacteria</taxon>
        <taxon>Bacillati</taxon>
        <taxon>Bacillota</taxon>
        <taxon>Clostridia</taxon>
        <taxon>Lachnospirales</taxon>
        <taxon>Lachnospiraceae</taxon>
        <taxon>Lachnospira</taxon>
    </lineage>
</organism>
<evidence type="ECO:0000313" key="3">
    <source>
        <dbReference type="Proteomes" id="UP000628463"/>
    </source>
</evidence>
<accession>A0ABR7FZ76</accession>
<protein>
    <submittedName>
        <fullName evidence="2">DUF5050 domain-containing protein</fullName>
    </submittedName>
</protein>
<evidence type="ECO:0000313" key="2">
    <source>
        <dbReference type="EMBL" id="MBC5680495.1"/>
    </source>
</evidence>
<name>A0ABR7FZ76_9FIRM</name>
<gene>
    <name evidence="2" type="ORF">H8S01_05910</name>
</gene>
<sequence length="341" mass="38468">MKKIITIIVSIVAVIALAGGLTFSYFSTRFKYNSKTAVGNTAGNLNNKGRFCEYDGKIYFANPYDDGRLYVMDSDCSNARALNTDSVYYINVCGNYIYYVRNNLSSAKENSFTGQMFGVYRTDLDGQNADTITTTKSGIATLYGNDIFYQYYNANEGMYVYKAGIDGKDDKKFSSKVYNLASVYNGKFYFADTYNKNYISTLDASTGNVSAYFNVNAYLVDAADNYIYYIDLDKGYALMRLNTSNKTLEQLYSPVDGGKVINYNRYGNKIFFQVEGTNTGLYRMNADGTQIEYIAAGNISTINCTSQYTFFQYYEDNETLYRIPTVNPITKVEEITIKTGK</sequence>